<dbReference type="AlphaFoldDB" id="A0A5J4UTE4"/>
<sequence length="521" mass="57699">MAEMSLRVDSKLARRLRIQIAWQNQCSVTEVDALLLLKADKTCLENYVELTSTQTITGQKQFGIINVLRISKKNKNDASILLADGVDMQISSLVSQSQIQEIRDIASSKSKGYVFAITDKMNTLMEDQENVAKLLIGDNQYIVDKQVIDYWWDGTGLRALETELQDMSNVMTILGAATGGGNAITDLSFDGNTQIPAKITINTIINSVGIMVQNYDNNSVVCAGGDVKLIQDINARFDFSNYYNNKSQTYFYTETDQKLNLKLNISDYVDAYIKTLDDALLLLKADKTQLIDTYTKGETNNPLNTKADSGVSYIKQENEALPLLKADKSQLIDAYIKQEDDNLLNNKADSGVSDTKGEDSAQLLFKANHSTTYIKTETDYLIPQIEIDDADLSGYMTLSIAQTINANKTFNNAFRFICSIDGMSSITESSFIKSDADDSIILFGASGTKPISEFSSSVDDSNCVKKRWRYEDYITLGVVKSEFVSCIYSDSINGNLTATQFIKSGKDDTQVLLACGGDRLL</sequence>
<comment type="caution">
    <text evidence="1">The sequence shown here is derived from an EMBL/GenBank/DDBJ whole genome shotgun (WGS) entry which is preliminary data.</text>
</comment>
<name>A0A5J4UTE4_9EUKA</name>
<dbReference type="EMBL" id="SNRW01012767">
    <property type="protein sequence ID" value="KAA6373420.1"/>
    <property type="molecule type" value="Genomic_DNA"/>
</dbReference>
<protein>
    <submittedName>
        <fullName evidence="1">Uncharacterized protein</fullName>
    </submittedName>
</protein>
<organism evidence="1 2">
    <name type="scientific">Streblomastix strix</name>
    <dbReference type="NCBI Taxonomy" id="222440"/>
    <lineage>
        <taxon>Eukaryota</taxon>
        <taxon>Metamonada</taxon>
        <taxon>Preaxostyla</taxon>
        <taxon>Oxymonadida</taxon>
        <taxon>Streblomastigidae</taxon>
        <taxon>Streblomastix</taxon>
    </lineage>
</organism>
<evidence type="ECO:0000313" key="1">
    <source>
        <dbReference type="EMBL" id="KAA6373420.1"/>
    </source>
</evidence>
<proteinExistence type="predicted"/>
<gene>
    <name evidence="1" type="ORF">EZS28_031054</name>
</gene>
<evidence type="ECO:0000313" key="2">
    <source>
        <dbReference type="Proteomes" id="UP000324800"/>
    </source>
</evidence>
<accession>A0A5J4UTE4</accession>
<reference evidence="1 2" key="1">
    <citation type="submission" date="2019-03" db="EMBL/GenBank/DDBJ databases">
        <title>Single cell metagenomics reveals metabolic interactions within the superorganism composed of flagellate Streblomastix strix and complex community of Bacteroidetes bacteria on its surface.</title>
        <authorList>
            <person name="Treitli S.C."/>
            <person name="Kolisko M."/>
            <person name="Husnik F."/>
            <person name="Keeling P."/>
            <person name="Hampl V."/>
        </authorList>
    </citation>
    <scope>NUCLEOTIDE SEQUENCE [LARGE SCALE GENOMIC DNA]</scope>
    <source>
        <strain evidence="1">ST1C</strain>
    </source>
</reference>
<dbReference type="Proteomes" id="UP000324800">
    <property type="component" value="Unassembled WGS sequence"/>
</dbReference>